<dbReference type="Pfam" id="PF00622">
    <property type="entry name" value="SPRY"/>
    <property type="match status" value="1"/>
</dbReference>
<organism evidence="4 5">
    <name type="scientific">Riccia sorocarpa</name>
    <dbReference type="NCBI Taxonomy" id="122646"/>
    <lineage>
        <taxon>Eukaryota</taxon>
        <taxon>Viridiplantae</taxon>
        <taxon>Streptophyta</taxon>
        <taxon>Embryophyta</taxon>
        <taxon>Marchantiophyta</taxon>
        <taxon>Marchantiopsida</taxon>
        <taxon>Marchantiidae</taxon>
        <taxon>Marchantiales</taxon>
        <taxon>Ricciaceae</taxon>
        <taxon>Riccia</taxon>
    </lineage>
</organism>
<dbReference type="AlphaFoldDB" id="A0ABD3GRB6"/>
<feature type="domain" description="BTB" evidence="3">
    <location>
        <begin position="54"/>
        <end position="113"/>
    </location>
</feature>
<dbReference type="InterPro" id="IPR043136">
    <property type="entry name" value="B30.2/SPRY_sf"/>
</dbReference>
<dbReference type="SMART" id="SM00225">
    <property type="entry name" value="BTB"/>
    <property type="match status" value="1"/>
</dbReference>
<dbReference type="Gene3D" id="2.60.120.920">
    <property type="match status" value="1"/>
</dbReference>
<evidence type="ECO:0000259" key="3">
    <source>
        <dbReference type="PROSITE" id="PS50097"/>
    </source>
</evidence>
<dbReference type="InterPro" id="IPR011333">
    <property type="entry name" value="SKP1/BTB/POZ_sf"/>
</dbReference>
<dbReference type="EMBL" id="JBJQOH010000007">
    <property type="protein sequence ID" value="KAL3681780.1"/>
    <property type="molecule type" value="Genomic_DNA"/>
</dbReference>
<proteinExistence type="predicted"/>
<dbReference type="Gene3D" id="3.30.710.10">
    <property type="entry name" value="Potassium Channel Kv1.1, Chain A"/>
    <property type="match status" value="1"/>
</dbReference>
<dbReference type="PROSITE" id="PS50097">
    <property type="entry name" value="BTB"/>
    <property type="match status" value="1"/>
</dbReference>
<dbReference type="SUPFAM" id="SSF54695">
    <property type="entry name" value="POZ domain"/>
    <property type="match status" value="1"/>
</dbReference>
<protein>
    <recommendedName>
        <fullName evidence="3">BTB domain-containing protein</fullName>
    </recommendedName>
</protein>
<dbReference type="InterPro" id="IPR000210">
    <property type="entry name" value="BTB/POZ_dom"/>
</dbReference>
<feature type="compositionally biased region" description="Low complexity" evidence="2">
    <location>
        <begin position="594"/>
        <end position="605"/>
    </location>
</feature>
<name>A0ABD3GRB6_9MARC</name>
<feature type="region of interest" description="Disordered" evidence="2">
    <location>
        <begin position="594"/>
        <end position="624"/>
    </location>
</feature>
<dbReference type="SUPFAM" id="SSF49899">
    <property type="entry name" value="Concanavalin A-like lectins/glucanases"/>
    <property type="match status" value="1"/>
</dbReference>
<dbReference type="InterPro" id="IPR003877">
    <property type="entry name" value="SPRY_dom"/>
</dbReference>
<sequence length="624" mass="69591">MWSTARLCKMESLTAAEKEFESLVARTYEENNEGNSQKQIIQALATMMNDKELSDLLFVCNDGVSLSASRLWLRARSVVFHKVLSADIKEIALDDVSSRVLSIVFEFLYTGSVPSFVSRIHEDEMDRWSEGLAIIRAARHLLLSALERLIWNSLIIDVWKSAADKDLTNTALRLSTLVHFISGYESIGNVEETISLKLVRILHPGWLGMRSITTLSEEGLLFLLENTGGDHESQFGDEGVIGLREYLRLRQVILWCISQRLEVDSAVSMLERNLPCANAAMKLLKEPGNSVFHRNSSPGKRIPAASTLAKTVLAEGRFRTIFLSLINLRLIHPVLLVKVLEPLKIIPPSKYMKAFRFHALKRPLHTRLRDFTWQYCKGSFEIVEAGTVETREGLSGTALVSSSAFWEDRVYKWNVTIKGVRVNRVHEGTVTAFQWGIGMIMSDTPQAPGESLRNTLVSQKNGWALIKGSDSRVFIKRGVSSDEDEQADCILYATLPHAVDDDNVGTEFRIGVVLDMVQKTCSFTLNGVHLGVAWTDLPSKYYFPAVSFFSNSMYSLPQEEEVAADLGTTVRVELLDGFDFEESCSIRKRSRASLTSGSESSASGADVCQPDIIQLGRSSTESSS</sequence>
<reference evidence="4 5" key="1">
    <citation type="submission" date="2024-09" db="EMBL/GenBank/DDBJ databases">
        <title>Chromosome-scale assembly of Riccia sorocarpa.</title>
        <authorList>
            <person name="Paukszto L."/>
        </authorList>
    </citation>
    <scope>NUCLEOTIDE SEQUENCE [LARGE SCALE GENOMIC DNA]</scope>
    <source>
        <strain evidence="4">LP-2024</strain>
        <tissue evidence="4">Aerial parts of the thallus</tissue>
    </source>
</reference>
<dbReference type="CDD" id="cd11709">
    <property type="entry name" value="SPRY"/>
    <property type="match status" value="1"/>
</dbReference>
<keyword evidence="5" id="KW-1185">Reference proteome</keyword>
<dbReference type="Proteomes" id="UP001633002">
    <property type="component" value="Unassembled WGS sequence"/>
</dbReference>
<dbReference type="Pfam" id="PF00651">
    <property type="entry name" value="BTB"/>
    <property type="match status" value="1"/>
</dbReference>
<evidence type="ECO:0000256" key="1">
    <source>
        <dbReference type="ARBA" id="ARBA00004906"/>
    </source>
</evidence>
<evidence type="ECO:0000313" key="5">
    <source>
        <dbReference type="Proteomes" id="UP001633002"/>
    </source>
</evidence>
<evidence type="ECO:0000256" key="2">
    <source>
        <dbReference type="SAM" id="MobiDB-lite"/>
    </source>
</evidence>
<comment type="pathway">
    <text evidence="1">Protein modification; protein ubiquitination.</text>
</comment>
<dbReference type="InterPro" id="IPR013320">
    <property type="entry name" value="ConA-like_dom_sf"/>
</dbReference>
<evidence type="ECO:0000313" key="4">
    <source>
        <dbReference type="EMBL" id="KAL3681780.1"/>
    </source>
</evidence>
<accession>A0ABD3GRB6</accession>
<gene>
    <name evidence="4" type="ORF">R1sor_024736</name>
</gene>
<comment type="caution">
    <text evidence="4">The sequence shown here is derived from an EMBL/GenBank/DDBJ whole genome shotgun (WGS) entry which is preliminary data.</text>
</comment>